<dbReference type="PANTHER" id="PTHR47506:SF6">
    <property type="entry name" value="HTH-TYPE TRANSCRIPTIONAL REPRESSOR NEMR"/>
    <property type="match status" value="1"/>
</dbReference>
<keyword evidence="1" id="KW-0805">Transcription regulation</keyword>
<evidence type="ECO:0000256" key="1">
    <source>
        <dbReference type="ARBA" id="ARBA00023015"/>
    </source>
</evidence>
<sequence length="204" mass="22176">MTAPVRRTRSDGERSRQAILGAAMGLATIEGLEGLSIGGLAAHIGMSKSGLYAHFSSKEELQLAIITAAEDVFATQVVLPARKQPDALSRLTALCERFLSYVDQKVFPGGCFFASAGAELDTHPGPVRDALARSQSTWNDTVIEFVERAQEDGAIRPDEEASQLAFELNAFLHLANDLFVLHQNDLGIERARQAIARRLRTARS</sequence>
<dbReference type="SUPFAM" id="SSF46689">
    <property type="entry name" value="Homeodomain-like"/>
    <property type="match status" value="1"/>
</dbReference>
<keyword evidence="2 4" id="KW-0238">DNA-binding</keyword>
<accession>A0ABW4F0Z5</accession>
<dbReference type="Gene3D" id="1.10.10.60">
    <property type="entry name" value="Homeodomain-like"/>
    <property type="match status" value="1"/>
</dbReference>
<evidence type="ECO:0000256" key="2">
    <source>
        <dbReference type="ARBA" id="ARBA00023125"/>
    </source>
</evidence>
<dbReference type="Proteomes" id="UP001597114">
    <property type="component" value="Unassembled WGS sequence"/>
</dbReference>
<name>A0ABW4F0Z5_9PSEU</name>
<keyword evidence="3" id="KW-0804">Transcription</keyword>
<dbReference type="InterPro" id="IPR011075">
    <property type="entry name" value="TetR_C"/>
</dbReference>
<dbReference type="PROSITE" id="PS50977">
    <property type="entry name" value="HTH_TETR_2"/>
    <property type="match status" value="1"/>
</dbReference>
<dbReference type="SUPFAM" id="SSF48498">
    <property type="entry name" value="Tetracyclin repressor-like, C-terminal domain"/>
    <property type="match status" value="1"/>
</dbReference>
<dbReference type="Gene3D" id="1.10.357.10">
    <property type="entry name" value="Tetracycline Repressor, domain 2"/>
    <property type="match status" value="1"/>
</dbReference>
<evidence type="ECO:0000313" key="6">
    <source>
        <dbReference type="EMBL" id="MFD1521203.1"/>
    </source>
</evidence>
<dbReference type="RefSeq" id="WP_344722040.1">
    <property type="nucleotide sequence ID" value="NZ_BAAAUS010000008.1"/>
</dbReference>
<keyword evidence="7" id="KW-1185">Reference proteome</keyword>
<dbReference type="Pfam" id="PF00440">
    <property type="entry name" value="TetR_N"/>
    <property type="match status" value="1"/>
</dbReference>
<dbReference type="EMBL" id="JBHUCO010000031">
    <property type="protein sequence ID" value="MFD1521203.1"/>
    <property type="molecule type" value="Genomic_DNA"/>
</dbReference>
<protein>
    <submittedName>
        <fullName evidence="6">TetR/AcrR family transcriptional regulator</fullName>
    </submittedName>
</protein>
<dbReference type="PRINTS" id="PR00455">
    <property type="entry name" value="HTHTETR"/>
</dbReference>
<reference evidence="7" key="1">
    <citation type="journal article" date="2019" name="Int. J. Syst. Evol. Microbiol.">
        <title>The Global Catalogue of Microorganisms (GCM) 10K type strain sequencing project: providing services to taxonomists for standard genome sequencing and annotation.</title>
        <authorList>
            <consortium name="The Broad Institute Genomics Platform"/>
            <consortium name="The Broad Institute Genome Sequencing Center for Infectious Disease"/>
            <person name="Wu L."/>
            <person name="Ma J."/>
        </authorList>
    </citation>
    <scope>NUCLEOTIDE SEQUENCE [LARGE SCALE GENOMIC DNA]</scope>
    <source>
        <strain evidence="7">CCM 7043</strain>
    </source>
</reference>
<feature type="domain" description="HTH tetR-type" evidence="5">
    <location>
        <begin position="13"/>
        <end position="73"/>
    </location>
</feature>
<evidence type="ECO:0000259" key="5">
    <source>
        <dbReference type="PROSITE" id="PS50977"/>
    </source>
</evidence>
<proteinExistence type="predicted"/>
<dbReference type="Pfam" id="PF16925">
    <property type="entry name" value="TetR_C_13"/>
    <property type="match status" value="1"/>
</dbReference>
<organism evidence="6 7">
    <name type="scientific">Pseudonocardia yunnanensis</name>
    <dbReference type="NCBI Taxonomy" id="58107"/>
    <lineage>
        <taxon>Bacteria</taxon>
        <taxon>Bacillati</taxon>
        <taxon>Actinomycetota</taxon>
        <taxon>Actinomycetes</taxon>
        <taxon>Pseudonocardiales</taxon>
        <taxon>Pseudonocardiaceae</taxon>
        <taxon>Pseudonocardia</taxon>
    </lineage>
</organism>
<feature type="DNA-binding region" description="H-T-H motif" evidence="4">
    <location>
        <begin position="36"/>
        <end position="55"/>
    </location>
</feature>
<evidence type="ECO:0000313" key="7">
    <source>
        <dbReference type="Proteomes" id="UP001597114"/>
    </source>
</evidence>
<dbReference type="PANTHER" id="PTHR47506">
    <property type="entry name" value="TRANSCRIPTIONAL REGULATORY PROTEIN"/>
    <property type="match status" value="1"/>
</dbReference>
<dbReference type="InterPro" id="IPR001647">
    <property type="entry name" value="HTH_TetR"/>
</dbReference>
<evidence type="ECO:0000256" key="4">
    <source>
        <dbReference type="PROSITE-ProRule" id="PRU00335"/>
    </source>
</evidence>
<dbReference type="InterPro" id="IPR036271">
    <property type="entry name" value="Tet_transcr_reg_TetR-rel_C_sf"/>
</dbReference>
<gene>
    <name evidence="6" type="ORF">ACFSJD_27135</name>
</gene>
<dbReference type="InterPro" id="IPR009057">
    <property type="entry name" value="Homeodomain-like_sf"/>
</dbReference>
<comment type="caution">
    <text evidence="6">The sequence shown here is derived from an EMBL/GenBank/DDBJ whole genome shotgun (WGS) entry which is preliminary data.</text>
</comment>
<evidence type="ECO:0000256" key="3">
    <source>
        <dbReference type="ARBA" id="ARBA00023163"/>
    </source>
</evidence>